<dbReference type="CDD" id="cd04301">
    <property type="entry name" value="NAT_SF"/>
    <property type="match status" value="1"/>
</dbReference>
<dbReference type="Gene3D" id="3.40.630.30">
    <property type="match status" value="1"/>
</dbReference>
<keyword evidence="2" id="KW-0012">Acyltransferase</keyword>
<gene>
    <name evidence="4" type="ORF">G7Y31_03720</name>
</gene>
<dbReference type="PROSITE" id="PS51186">
    <property type="entry name" value="GNAT"/>
    <property type="match status" value="1"/>
</dbReference>
<dbReference type="Pfam" id="PF00583">
    <property type="entry name" value="Acetyltransf_1"/>
    <property type="match status" value="1"/>
</dbReference>
<dbReference type="InterPro" id="IPR000182">
    <property type="entry name" value="GNAT_dom"/>
</dbReference>
<keyword evidence="5" id="KW-1185">Reference proteome</keyword>
<proteinExistence type="predicted"/>
<dbReference type="GO" id="GO:0016747">
    <property type="term" value="F:acyltransferase activity, transferring groups other than amino-acyl groups"/>
    <property type="evidence" value="ECO:0007669"/>
    <property type="project" value="InterPro"/>
</dbReference>
<reference evidence="4 5" key="1">
    <citation type="submission" date="2020-11" db="EMBL/GenBank/DDBJ databases">
        <title>Corynebacterium sp. ZJ-599.</title>
        <authorList>
            <person name="Zhou J."/>
        </authorList>
    </citation>
    <scope>NUCLEOTIDE SEQUENCE [LARGE SCALE GENOMIC DNA]</scope>
    <source>
        <strain evidence="4 5">ZJ-599</strain>
    </source>
</reference>
<evidence type="ECO:0000313" key="5">
    <source>
        <dbReference type="Proteomes" id="UP000594681"/>
    </source>
</evidence>
<evidence type="ECO:0000313" key="4">
    <source>
        <dbReference type="EMBL" id="QPK79816.1"/>
    </source>
</evidence>
<dbReference type="InterPro" id="IPR016181">
    <property type="entry name" value="Acyl_CoA_acyltransferase"/>
</dbReference>
<keyword evidence="1 4" id="KW-0808">Transferase</keyword>
<dbReference type="RefSeq" id="WP_165007837.1">
    <property type="nucleotide sequence ID" value="NZ_CP064954.1"/>
</dbReference>
<dbReference type="PANTHER" id="PTHR43072">
    <property type="entry name" value="N-ACETYLTRANSFERASE"/>
    <property type="match status" value="1"/>
</dbReference>
<sequence length="166" mass="18513">MHIREATLADVPAMTAILNWAITQTDALFRANEATVAEREEFHRQLEADGYPCLVAEENGQLLGWALYKPYRDPQLWYRACEDTIYIDPAAHGRGVGTALMAELVARACADPKAHSLIAQITGANSASVALHRKHGFSQVGTLRQVARKFDRFLDLHILQRLTPHP</sequence>
<dbReference type="PANTHER" id="PTHR43072:SF23">
    <property type="entry name" value="UPF0039 PROTEIN C11D3.02C"/>
    <property type="match status" value="1"/>
</dbReference>
<protein>
    <submittedName>
        <fullName evidence="4">N-acetyltransferase</fullName>
    </submittedName>
</protein>
<dbReference type="SUPFAM" id="SSF55729">
    <property type="entry name" value="Acyl-CoA N-acyltransferases (Nat)"/>
    <property type="match status" value="1"/>
</dbReference>
<dbReference type="AlphaFoldDB" id="A0A7T0PB57"/>
<accession>A0A7T0PB57</accession>
<evidence type="ECO:0000259" key="3">
    <source>
        <dbReference type="PROSITE" id="PS51186"/>
    </source>
</evidence>
<organism evidence="4 5">
    <name type="scientific">Corynebacterium lizhenjunii</name>
    <dbReference type="NCBI Taxonomy" id="2709394"/>
    <lineage>
        <taxon>Bacteria</taxon>
        <taxon>Bacillati</taxon>
        <taxon>Actinomycetota</taxon>
        <taxon>Actinomycetes</taxon>
        <taxon>Mycobacteriales</taxon>
        <taxon>Corynebacteriaceae</taxon>
        <taxon>Corynebacterium</taxon>
    </lineage>
</organism>
<dbReference type="Proteomes" id="UP000594681">
    <property type="component" value="Chromosome"/>
</dbReference>
<dbReference type="KEGG" id="cliz:G7Y31_03720"/>
<evidence type="ECO:0000256" key="1">
    <source>
        <dbReference type="ARBA" id="ARBA00022679"/>
    </source>
</evidence>
<name>A0A7T0PB57_9CORY</name>
<feature type="domain" description="N-acetyltransferase" evidence="3">
    <location>
        <begin position="1"/>
        <end position="163"/>
    </location>
</feature>
<evidence type="ECO:0000256" key="2">
    <source>
        <dbReference type="ARBA" id="ARBA00023315"/>
    </source>
</evidence>
<dbReference type="EMBL" id="CP064954">
    <property type="protein sequence ID" value="QPK79816.1"/>
    <property type="molecule type" value="Genomic_DNA"/>
</dbReference>